<dbReference type="SUPFAM" id="SSF55021">
    <property type="entry name" value="ACT-like"/>
    <property type="match status" value="2"/>
</dbReference>
<dbReference type="PANTHER" id="PTHR40099">
    <property type="entry name" value="ACETOLACTATE SYNTHASE, SMALL SUBUNIT"/>
    <property type="match status" value="1"/>
</dbReference>
<gene>
    <name evidence="2" type="ORF">BEU04_03590</name>
</gene>
<dbReference type="PANTHER" id="PTHR40099:SF1">
    <property type="entry name" value="ACETOLACTATE SYNTHASE, SMALL SUBUNIT"/>
    <property type="match status" value="1"/>
</dbReference>
<accession>A0A1J5SYT7</accession>
<proteinExistence type="predicted"/>
<dbReference type="Pfam" id="PF19571">
    <property type="entry name" value="ACT_8"/>
    <property type="match status" value="1"/>
</dbReference>
<dbReference type="Proteomes" id="UP000183815">
    <property type="component" value="Unassembled WGS sequence"/>
</dbReference>
<comment type="caution">
    <text evidence="2">The sequence shown here is derived from an EMBL/GenBank/DDBJ whole genome shotgun (WGS) entry which is preliminary data.</text>
</comment>
<evidence type="ECO:0000259" key="1">
    <source>
        <dbReference type="Pfam" id="PF19571"/>
    </source>
</evidence>
<name>A0A1J5SYT7_9ARCH</name>
<sequence>MGEKYNKDSQISFMCKNNPGELQSVCNTLNEASINIRAISMTDASDHAVIRMITNDAMKTRIVLDHMGFNTILSPVLIFEVSDYPGALMQITDKLSEVSINIQYLYATTSKYRSRVVLKTDNMDLAEKVLKPMRWGSKKVTKTKRPRVSLKQS</sequence>
<feature type="domain" description="ACT" evidence="1">
    <location>
        <begin position="10"/>
        <end position="130"/>
    </location>
</feature>
<dbReference type="AlphaFoldDB" id="A0A1J5SYT7"/>
<evidence type="ECO:0000313" key="2">
    <source>
        <dbReference type="EMBL" id="OIR13655.1"/>
    </source>
</evidence>
<dbReference type="InterPro" id="IPR045865">
    <property type="entry name" value="ACT-like_dom_sf"/>
</dbReference>
<protein>
    <recommendedName>
        <fullName evidence="1">ACT domain-containing protein</fullName>
    </recommendedName>
</protein>
<dbReference type="EMBL" id="MIYU01000022">
    <property type="protein sequence ID" value="OIR13655.1"/>
    <property type="molecule type" value="Genomic_DNA"/>
</dbReference>
<reference evidence="2 3" key="1">
    <citation type="submission" date="2016-08" db="EMBL/GenBank/DDBJ databases">
        <title>New Insights into Marine Group III Euryarchaeota, from dark to light.</title>
        <authorList>
            <person name="Haro-Moreno J.M."/>
            <person name="Rodriguez-Valera F."/>
            <person name="Lopez-Garcia P."/>
            <person name="Moreira D."/>
            <person name="Martin-Cuadrado A.B."/>
        </authorList>
    </citation>
    <scope>NUCLEOTIDE SEQUENCE [LARGE SCALE GENOMIC DNA]</scope>
    <source>
        <strain evidence="2">CG-Bathy1</strain>
    </source>
</reference>
<evidence type="ECO:0000313" key="3">
    <source>
        <dbReference type="Proteomes" id="UP000183815"/>
    </source>
</evidence>
<dbReference type="InterPro" id="IPR045739">
    <property type="entry name" value="ACT_dom_pair"/>
</dbReference>
<dbReference type="Gene3D" id="3.30.2130.10">
    <property type="entry name" value="VC0802-like"/>
    <property type="match status" value="1"/>
</dbReference>
<organism evidence="2 3">
    <name type="scientific">Marine Group III euryarchaeote CG-Bathy1</name>
    <dbReference type="NCBI Taxonomy" id="1889001"/>
    <lineage>
        <taxon>Archaea</taxon>
        <taxon>Methanobacteriati</taxon>
        <taxon>Thermoplasmatota</taxon>
        <taxon>Thermoplasmata</taxon>
        <taxon>Candidatus Thermoprofundales</taxon>
    </lineage>
</organism>